<name>A0A941CQ94_9CLOT</name>
<dbReference type="Proteomes" id="UP000675379">
    <property type="component" value="Unassembled WGS sequence"/>
</dbReference>
<keyword evidence="2" id="KW-1185">Reference proteome</keyword>
<reference evidence="1" key="1">
    <citation type="submission" date="2021-04" db="EMBL/GenBank/DDBJ databases">
        <title>Proteiniclasticum sedimins sp. nov., an obligate anaerobic bacterium isolated from anaerobic sludge.</title>
        <authorList>
            <person name="Liu J."/>
        </authorList>
    </citation>
    <scope>NUCLEOTIDE SEQUENCE</scope>
    <source>
        <strain evidence="1">BAD-10</strain>
    </source>
</reference>
<comment type="caution">
    <text evidence="1">The sequence shown here is derived from an EMBL/GenBank/DDBJ whole genome shotgun (WGS) entry which is preliminary data.</text>
</comment>
<protein>
    <submittedName>
        <fullName evidence="1">Uncharacterized protein</fullName>
    </submittedName>
</protein>
<sequence>MEQGQLKFKTFILERVGEGHQEEATALLEGNFAKQREGTFTPADALAFGTEIFPLLKPEHLTEVKAILTQFSQGR</sequence>
<dbReference type="AlphaFoldDB" id="A0A941CQ94"/>
<proteinExistence type="predicted"/>
<accession>A0A941CQ94</accession>
<evidence type="ECO:0000313" key="1">
    <source>
        <dbReference type="EMBL" id="MBR0575644.1"/>
    </source>
</evidence>
<dbReference type="EMBL" id="JAGSCS010000004">
    <property type="protein sequence ID" value="MBR0575644.1"/>
    <property type="molecule type" value="Genomic_DNA"/>
</dbReference>
<evidence type="ECO:0000313" key="2">
    <source>
        <dbReference type="Proteomes" id="UP000675379"/>
    </source>
</evidence>
<gene>
    <name evidence="1" type="ORF">KCG48_04730</name>
</gene>
<dbReference type="RefSeq" id="WP_211800168.1">
    <property type="nucleotide sequence ID" value="NZ_JAGSCS010000004.1"/>
</dbReference>
<organism evidence="1 2">
    <name type="scientific">Proteiniclasticum sediminis</name>
    <dbReference type="NCBI Taxonomy" id="2804028"/>
    <lineage>
        <taxon>Bacteria</taxon>
        <taxon>Bacillati</taxon>
        <taxon>Bacillota</taxon>
        <taxon>Clostridia</taxon>
        <taxon>Eubacteriales</taxon>
        <taxon>Clostridiaceae</taxon>
        <taxon>Proteiniclasticum</taxon>
    </lineage>
</organism>